<gene>
    <name evidence="1" type="ORF">LCGC14_2427260</name>
</gene>
<organism evidence="1">
    <name type="scientific">marine sediment metagenome</name>
    <dbReference type="NCBI Taxonomy" id="412755"/>
    <lineage>
        <taxon>unclassified sequences</taxon>
        <taxon>metagenomes</taxon>
        <taxon>ecological metagenomes</taxon>
    </lineage>
</organism>
<feature type="non-terminal residue" evidence="1">
    <location>
        <position position="1"/>
    </location>
</feature>
<accession>A0A0F9EH51</accession>
<dbReference type="AlphaFoldDB" id="A0A0F9EH51"/>
<name>A0A0F9EH51_9ZZZZ</name>
<dbReference type="NCBIfam" id="NF033394">
    <property type="entry name" value="capsid_maj_Podo"/>
    <property type="match status" value="1"/>
</dbReference>
<comment type="caution">
    <text evidence="1">The sequence shown here is derived from an EMBL/GenBank/DDBJ whole genome shotgun (WGS) entry which is preliminary data.</text>
</comment>
<reference evidence="1" key="1">
    <citation type="journal article" date="2015" name="Nature">
        <title>Complex archaea that bridge the gap between prokaryotes and eukaryotes.</title>
        <authorList>
            <person name="Spang A."/>
            <person name="Saw J.H."/>
            <person name="Jorgensen S.L."/>
            <person name="Zaremba-Niedzwiedzka K."/>
            <person name="Martijn J."/>
            <person name="Lind A.E."/>
            <person name="van Eijk R."/>
            <person name="Schleper C."/>
            <person name="Guy L."/>
            <person name="Ettema T.J."/>
        </authorList>
    </citation>
    <scope>NUCLEOTIDE SEQUENCE</scope>
</reference>
<dbReference type="InterPro" id="IPR049718">
    <property type="entry name" value="AKO59007-like"/>
</dbReference>
<sequence>REYLELMSADRRFPNTMELDGGWTGLDYNGIPLMVDNDAIDGEMYFLSSKDLQIYRMADYDWMTKDGSVLHLVVDYDAYEAVLFRYAELGCTRRNSHGVLCDIAYVDDAA</sequence>
<evidence type="ECO:0000313" key="1">
    <source>
        <dbReference type="EMBL" id="KKL23253.1"/>
    </source>
</evidence>
<proteinExistence type="predicted"/>
<dbReference type="EMBL" id="LAZR01037043">
    <property type="protein sequence ID" value="KKL23253.1"/>
    <property type="molecule type" value="Genomic_DNA"/>
</dbReference>
<protein>
    <submittedName>
        <fullName evidence="1">Uncharacterized protein</fullName>
    </submittedName>
</protein>